<name>A0ABN9TPZ6_9DINO</name>
<reference evidence="1" key="1">
    <citation type="submission" date="2023-10" db="EMBL/GenBank/DDBJ databases">
        <authorList>
            <person name="Chen Y."/>
            <person name="Shah S."/>
            <person name="Dougan E. K."/>
            <person name="Thang M."/>
            <person name="Chan C."/>
        </authorList>
    </citation>
    <scope>NUCLEOTIDE SEQUENCE [LARGE SCALE GENOMIC DNA]</scope>
</reference>
<keyword evidence="2" id="KW-1185">Reference proteome</keyword>
<accession>A0ABN9TPZ6</accession>
<dbReference type="EMBL" id="CAUYUJ010014889">
    <property type="protein sequence ID" value="CAK0847287.1"/>
    <property type="molecule type" value="Genomic_DNA"/>
</dbReference>
<proteinExistence type="predicted"/>
<protein>
    <submittedName>
        <fullName evidence="1">Uncharacterized protein</fullName>
    </submittedName>
</protein>
<organism evidence="1 2">
    <name type="scientific">Prorocentrum cordatum</name>
    <dbReference type="NCBI Taxonomy" id="2364126"/>
    <lineage>
        <taxon>Eukaryota</taxon>
        <taxon>Sar</taxon>
        <taxon>Alveolata</taxon>
        <taxon>Dinophyceae</taxon>
        <taxon>Prorocentrales</taxon>
        <taxon>Prorocentraceae</taxon>
        <taxon>Prorocentrum</taxon>
    </lineage>
</organism>
<dbReference type="Proteomes" id="UP001189429">
    <property type="component" value="Unassembled WGS sequence"/>
</dbReference>
<evidence type="ECO:0000313" key="1">
    <source>
        <dbReference type="EMBL" id="CAK0847287.1"/>
    </source>
</evidence>
<gene>
    <name evidence="1" type="ORF">PCOR1329_LOCUS40534</name>
</gene>
<sequence>MDDAVPTVDRAVTVESLSHLPLVESNVAIDRVEHLRTSKLDIQTREDVTRVPAVQADLAAALPSSSNDNFNDKLQMQNGHDLIHFVTEIPGQLLAVLQWMGHPYLTPNK</sequence>
<evidence type="ECO:0000313" key="2">
    <source>
        <dbReference type="Proteomes" id="UP001189429"/>
    </source>
</evidence>
<feature type="non-terminal residue" evidence="1">
    <location>
        <position position="109"/>
    </location>
</feature>
<comment type="caution">
    <text evidence="1">The sequence shown here is derived from an EMBL/GenBank/DDBJ whole genome shotgun (WGS) entry which is preliminary data.</text>
</comment>